<dbReference type="EMBL" id="FXXQ01000004">
    <property type="protein sequence ID" value="SMX23482.1"/>
    <property type="molecule type" value="Genomic_DNA"/>
</dbReference>
<dbReference type="Pfam" id="PF10112">
    <property type="entry name" value="Halogen_Hydrol"/>
    <property type="match status" value="1"/>
</dbReference>
<proteinExistence type="predicted"/>
<dbReference type="OrthoDB" id="7375296at2"/>
<evidence type="ECO:0000256" key="2">
    <source>
        <dbReference type="SAM" id="Phobius"/>
    </source>
</evidence>
<keyword evidence="2" id="KW-0472">Membrane</keyword>
<organism evidence="3 4">
    <name type="scientific">Boseongicola aestuarii</name>
    <dbReference type="NCBI Taxonomy" id="1470561"/>
    <lineage>
        <taxon>Bacteria</taxon>
        <taxon>Pseudomonadati</taxon>
        <taxon>Pseudomonadota</taxon>
        <taxon>Alphaproteobacteria</taxon>
        <taxon>Rhodobacterales</taxon>
        <taxon>Paracoccaceae</taxon>
        <taxon>Boseongicola</taxon>
    </lineage>
</organism>
<evidence type="ECO:0000313" key="4">
    <source>
        <dbReference type="Proteomes" id="UP000201838"/>
    </source>
</evidence>
<feature type="region of interest" description="Disordered" evidence="1">
    <location>
        <begin position="1"/>
        <end position="25"/>
    </location>
</feature>
<name>A0A238IZQ8_9RHOB</name>
<feature type="transmembrane region" description="Helical" evidence="2">
    <location>
        <begin position="53"/>
        <end position="71"/>
    </location>
</feature>
<keyword evidence="2" id="KW-0812">Transmembrane</keyword>
<keyword evidence="4" id="KW-1185">Reference proteome</keyword>
<feature type="transmembrane region" description="Helical" evidence="2">
    <location>
        <begin position="28"/>
        <end position="47"/>
    </location>
</feature>
<dbReference type="AlphaFoldDB" id="A0A238IZQ8"/>
<reference evidence="3 4" key="1">
    <citation type="submission" date="2017-05" db="EMBL/GenBank/DDBJ databases">
        <authorList>
            <person name="Song R."/>
            <person name="Chenine A.L."/>
            <person name="Ruprecht R.M."/>
        </authorList>
    </citation>
    <scope>NUCLEOTIDE SEQUENCE [LARGE SCALE GENOMIC DNA]</scope>
    <source>
        <strain evidence="3 4">CECT 8489</strain>
    </source>
</reference>
<sequence>MAERFSGKYSPGGTSKTPPPPQQRRRRAGARVNLLFIVPGILVLTAFQQEPVGMALDLAGFGTLILAAWLTREGLRAEDAYEVRRVAKRPAIPRKIFASVLTGIGLAIAGLDPATFYPPNPLLFALLGAGLHFMAFGPDPLKDKGVPEGSAFQTDRVAKAVDEAERHLTAMREAIRGAGVPSLSRRVDRFSETARQMFRVVEDDPRDLTGARRYLGVYLLGARDATSRFADLYSRNKDESARTDYEALLDDLETTFAARTDKMLLDDKSSLDVEIEVLRDRLAREGVNRN</sequence>
<evidence type="ECO:0000256" key="1">
    <source>
        <dbReference type="SAM" id="MobiDB-lite"/>
    </source>
</evidence>
<gene>
    <name evidence="3" type="ORF">BOA8489_01589</name>
</gene>
<dbReference type="RefSeq" id="WP_093973463.1">
    <property type="nucleotide sequence ID" value="NZ_FXXQ01000004.1"/>
</dbReference>
<dbReference type="Proteomes" id="UP000201838">
    <property type="component" value="Unassembled WGS sequence"/>
</dbReference>
<dbReference type="InterPro" id="IPR018770">
    <property type="entry name" value="ChloroindolylP_hydrolase"/>
</dbReference>
<feature type="transmembrane region" description="Helical" evidence="2">
    <location>
        <begin position="92"/>
        <end position="111"/>
    </location>
</feature>
<accession>A0A238IZQ8</accession>
<keyword evidence="2" id="KW-1133">Transmembrane helix</keyword>
<evidence type="ECO:0000313" key="3">
    <source>
        <dbReference type="EMBL" id="SMX23482.1"/>
    </source>
</evidence>
<protein>
    <submittedName>
        <fullName evidence="3">5-bromo-4-chloroindolyl phosphate hydrolysis protein</fullName>
    </submittedName>
</protein>